<evidence type="ECO:0000256" key="1">
    <source>
        <dbReference type="SAM" id="MobiDB-lite"/>
    </source>
</evidence>
<gene>
    <name evidence="2" type="ORF">H0235_014531</name>
</gene>
<evidence type="ECO:0000313" key="2">
    <source>
        <dbReference type="EMBL" id="KAF7406875.1"/>
    </source>
</evidence>
<feature type="region of interest" description="Disordered" evidence="1">
    <location>
        <begin position="1"/>
        <end position="52"/>
    </location>
</feature>
<feature type="compositionally biased region" description="Basic and acidic residues" evidence="1">
    <location>
        <begin position="21"/>
        <end position="39"/>
    </location>
</feature>
<name>A0A834NE83_VESPE</name>
<dbReference type="AlphaFoldDB" id="A0A834NE83"/>
<reference evidence="2" key="1">
    <citation type="journal article" date="2020" name="G3 (Bethesda)">
        <title>High-Quality Assemblies for Three Invasive Social Wasps from the &lt;i&gt;Vespula&lt;/i&gt; Genus.</title>
        <authorList>
            <person name="Harrop T.W.R."/>
            <person name="Guhlin J."/>
            <person name="McLaughlin G.M."/>
            <person name="Permina E."/>
            <person name="Stockwell P."/>
            <person name="Gilligan J."/>
            <person name="Le Lec M.F."/>
            <person name="Gruber M.A.M."/>
            <person name="Quinn O."/>
            <person name="Lovegrove M."/>
            <person name="Duncan E.J."/>
            <person name="Remnant E.J."/>
            <person name="Van Eeckhoven J."/>
            <person name="Graham B."/>
            <person name="Knapp R.A."/>
            <person name="Langford K.W."/>
            <person name="Kronenberg Z."/>
            <person name="Press M.O."/>
            <person name="Eacker S.M."/>
            <person name="Wilson-Rankin E.E."/>
            <person name="Purcell J."/>
            <person name="Lester P.J."/>
            <person name="Dearden P.K."/>
        </authorList>
    </citation>
    <scope>NUCLEOTIDE SEQUENCE</scope>
    <source>
        <strain evidence="2">Volc-1</strain>
    </source>
</reference>
<keyword evidence="3" id="KW-1185">Reference proteome</keyword>
<evidence type="ECO:0000313" key="3">
    <source>
        <dbReference type="Proteomes" id="UP000600918"/>
    </source>
</evidence>
<organism evidence="2 3">
    <name type="scientific">Vespula pensylvanica</name>
    <name type="common">Western yellow jacket</name>
    <name type="synonym">Wasp</name>
    <dbReference type="NCBI Taxonomy" id="30213"/>
    <lineage>
        <taxon>Eukaryota</taxon>
        <taxon>Metazoa</taxon>
        <taxon>Ecdysozoa</taxon>
        <taxon>Arthropoda</taxon>
        <taxon>Hexapoda</taxon>
        <taxon>Insecta</taxon>
        <taxon>Pterygota</taxon>
        <taxon>Neoptera</taxon>
        <taxon>Endopterygota</taxon>
        <taxon>Hymenoptera</taxon>
        <taxon>Apocrita</taxon>
        <taxon>Aculeata</taxon>
        <taxon>Vespoidea</taxon>
        <taxon>Vespidae</taxon>
        <taxon>Vespinae</taxon>
        <taxon>Vespula</taxon>
    </lineage>
</organism>
<dbReference type="Proteomes" id="UP000600918">
    <property type="component" value="Unassembled WGS sequence"/>
</dbReference>
<dbReference type="EMBL" id="JACSDY010000015">
    <property type="protein sequence ID" value="KAF7406875.1"/>
    <property type="molecule type" value="Genomic_DNA"/>
</dbReference>
<comment type="caution">
    <text evidence="2">The sequence shown here is derived from an EMBL/GenBank/DDBJ whole genome shotgun (WGS) entry which is preliminary data.</text>
</comment>
<sequence>MPSSSNSNSSSSSKSSSRNSNGEEEKESVIKGYRKDISRHGLKPLARPTSRRSRYQELMRNPVFKRTWLKPSLQENLAVGSQRAGRKNWSTEFHTESAIYN</sequence>
<feature type="compositionally biased region" description="Low complexity" evidence="1">
    <location>
        <begin position="1"/>
        <end position="20"/>
    </location>
</feature>
<protein>
    <submittedName>
        <fullName evidence="2">Uncharacterized protein</fullName>
    </submittedName>
</protein>
<proteinExistence type="predicted"/>
<accession>A0A834NE83</accession>